<dbReference type="Pfam" id="PF11001">
    <property type="entry name" value="AFUB_07903_YDR124W_hel"/>
    <property type="match status" value="1"/>
</dbReference>
<dbReference type="InterPro" id="IPR047092">
    <property type="entry name" value="AFUB_07903/YDR124W-like_hel"/>
</dbReference>
<sequence length="248" mass="28184">MAGYGRKSASAPEERTGNSGDISVEPSQIAFPFSEFENWSEATIWATGATATRLMPTRARNTSQLSRKDCAVVQKLIFKYNLDDAASFQEYYKGVFYSLQEQEALELLYAWVVELCGGQALIFATPPWWPKTIHHTCVEDLAEDDRKKLLLHILCGDHEQDIQREIPFKVPFKKLFDLLQTSSIEGSRKVKVKEVFVLRKFEILNKSRLRGEFVLEFDVLYVSEGVRPVAEQPIPELVKNILSPPVVA</sequence>
<protein>
    <recommendedName>
        <fullName evidence="2">Subtelomeric hrmA-associated cluster protein AFUB-079030/YDR124W-like helical bundle domain-containing protein</fullName>
    </recommendedName>
</protein>
<evidence type="ECO:0000313" key="3">
    <source>
        <dbReference type="EMBL" id="KAJ5111923.1"/>
    </source>
</evidence>
<dbReference type="Proteomes" id="UP001141434">
    <property type="component" value="Unassembled WGS sequence"/>
</dbReference>
<feature type="region of interest" description="Disordered" evidence="1">
    <location>
        <begin position="1"/>
        <end position="24"/>
    </location>
</feature>
<dbReference type="AlphaFoldDB" id="A0A9W9G4I1"/>
<dbReference type="EMBL" id="JAPMSZ010000002">
    <property type="protein sequence ID" value="KAJ5111923.1"/>
    <property type="molecule type" value="Genomic_DNA"/>
</dbReference>
<dbReference type="GeneID" id="81391303"/>
<reference evidence="3" key="1">
    <citation type="submission" date="2022-11" db="EMBL/GenBank/DDBJ databases">
        <authorList>
            <person name="Petersen C."/>
        </authorList>
    </citation>
    <scope>NUCLEOTIDE SEQUENCE</scope>
    <source>
        <strain evidence="3">IBT 34128</strain>
    </source>
</reference>
<evidence type="ECO:0000313" key="4">
    <source>
        <dbReference type="Proteomes" id="UP001141434"/>
    </source>
</evidence>
<organism evidence="3 4">
    <name type="scientific">Penicillium alfredii</name>
    <dbReference type="NCBI Taxonomy" id="1506179"/>
    <lineage>
        <taxon>Eukaryota</taxon>
        <taxon>Fungi</taxon>
        <taxon>Dikarya</taxon>
        <taxon>Ascomycota</taxon>
        <taxon>Pezizomycotina</taxon>
        <taxon>Eurotiomycetes</taxon>
        <taxon>Eurotiomycetidae</taxon>
        <taxon>Eurotiales</taxon>
        <taxon>Aspergillaceae</taxon>
        <taxon>Penicillium</taxon>
    </lineage>
</organism>
<reference evidence="3" key="2">
    <citation type="journal article" date="2023" name="IMA Fungus">
        <title>Comparative genomic study of the Penicillium genus elucidates a diverse pangenome and 15 lateral gene transfer events.</title>
        <authorList>
            <person name="Petersen C."/>
            <person name="Sorensen T."/>
            <person name="Nielsen M.R."/>
            <person name="Sondergaard T.E."/>
            <person name="Sorensen J.L."/>
            <person name="Fitzpatrick D.A."/>
            <person name="Frisvad J.C."/>
            <person name="Nielsen K.L."/>
        </authorList>
    </citation>
    <scope>NUCLEOTIDE SEQUENCE</scope>
    <source>
        <strain evidence="3">IBT 34128</strain>
    </source>
</reference>
<dbReference type="RefSeq" id="XP_056515402.1">
    <property type="nucleotide sequence ID" value="XM_056652135.1"/>
</dbReference>
<keyword evidence="4" id="KW-1185">Reference proteome</keyword>
<proteinExistence type="predicted"/>
<comment type="caution">
    <text evidence="3">The sequence shown here is derived from an EMBL/GenBank/DDBJ whole genome shotgun (WGS) entry which is preliminary data.</text>
</comment>
<evidence type="ECO:0000256" key="1">
    <source>
        <dbReference type="SAM" id="MobiDB-lite"/>
    </source>
</evidence>
<gene>
    <name evidence="3" type="ORF">NUU61_001553</name>
</gene>
<accession>A0A9W9G4I1</accession>
<name>A0A9W9G4I1_9EURO</name>
<feature type="domain" description="Subtelomeric hrmA-associated cluster protein AFUB-079030/YDR124W-like helical bundle" evidence="2">
    <location>
        <begin position="82"/>
        <end position="180"/>
    </location>
</feature>
<evidence type="ECO:0000259" key="2">
    <source>
        <dbReference type="Pfam" id="PF11001"/>
    </source>
</evidence>